<keyword evidence="10 14" id="KW-1133">Transmembrane helix</keyword>
<proteinExistence type="predicted"/>
<evidence type="ECO:0000256" key="7">
    <source>
        <dbReference type="ARBA" id="ARBA00022771"/>
    </source>
</evidence>
<evidence type="ECO:0000256" key="4">
    <source>
        <dbReference type="ARBA" id="ARBA00022679"/>
    </source>
</evidence>
<dbReference type="GO" id="GO:0008270">
    <property type="term" value="F:zinc ion binding"/>
    <property type="evidence" value="ECO:0007669"/>
    <property type="project" value="UniProtKB-KW"/>
</dbReference>
<keyword evidence="7 12" id="KW-0863">Zinc-finger</keyword>
<dbReference type="SUPFAM" id="SSF57850">
    <property type="entry name" value="RING/U-box"/>
    <property type="match status" value="1"/>
</dbReference>
<dbReference type="PANTHER" id="PTHR45977">
    <property type="entry name" value="TARGET OF ERK KINASE MPK-1"/>
    <property type="match status" value="1"/>
</dbReference>
<dbReference type="Proteomes" id="UP001157418">
    <property type="component" value="Unassembled WGS sequence"/>
</dbReference>
<feature type="domain" description="RING-type" evidence="15">
    <location>
        <begin position="295"/>
        <end position="336"/>
    </location>
</feature>
<keyword evidence="8" id="KW-0833">Ubl conjugation pathway</keyword>
<dbReference type="GO" id="GO:0000325">
    <property type="term" value="C:plant-type vacuole"/>
    <property type="evidence" value="ECO:0007669"/>
    <property type="project" value="TreeGrafter"/>
</dbReference>
<evidence type="ECO:0000256" key="12">
    <source>
        <dbReference type="PROSITE-ProRule" id="PRU00175"/>
    </source>
</evidence>
<evidence type="ECO:0000256" key="3">
    <source>
        <dbReference type="ARBA" id="ARBA00012483"/>
    </source>
</evidence>
<dbReference type="GO" id="GO:0061630">
    <property type="term" value="F:ubiquitin protein ligase activity"/>
    <property type="evidence" value="ECO:0007669"/>
    <property type="project" value="UniProtKB-EC"/>
</dbReference>
<dbReference type="EC" id="2.3.2.27" evidence="3"/>
<dbReference type="GO" id="GO:0016567">
    <property type="term" value="P:protein ubiquitination"/>
    <property type="evidence" value="ECO:0007669"/>
    <property type="project" value="TreeGrafter"/>
</dbReference>
<evidence type="ECO:0000313" key="17">
    <source>
        <dbReference type="Proteomes" id="UP001157418"/>
    </source>
</evidence>
<dbReference type="SMART" id="SM00184">
    <property type="entry name" value="RING"/>
    <property type="match status" value="1"/>
</dbReference>
<dbReference type="InterPro" id="IPR013083">
    <property type="entry name" value="Znf_RING/FYVE/PHD"/>
</dbReference>
<evidence type="ECO:0000256" key="6">
    <source>
        <dbReference type="ARBA" id="ARBA00022723"/>
    </source>
</evidence>
<dbReference type="Gene3D" id="3.30.40.10">
    <property type="entry name" value="Zinc/RING finger domain, C3HC4 (zinc finger)"/>
    <property type="match status" value="1"/>
</dbReference>
<name>A0AAU9LUN5_9ASTR</name>
<accession>A0AAU9LUN5</accession>
<evidence type="ECO:0000256" key="8">
    <source>
        <dbReference type="ARBA" id="ARBA00022786"/>
    </source>
</evidence>
<evidence type="ECO:0000256" key="9">
    <source>
        <dbReference type="ARBA" id="ARBA00022833"/>
    </source>
</evidence>
<comment type="caution">
    <text evidence="16">The sequence shown here is derived from an EMBL/GenBank/DDBJ whole genome shotgun (WGS) entry which is preliminary data.</text>
</comment>
<keyword evidence="4" id="KW-0808">Transferase</keyword>
<evidence type="ECO:0000256" key="1">
    <source>
        <dbReference type="ARBA" id="ARBA00000900"/>
    </source>
</evidence>
<comment type="subcellular location">
    <subcellularLocation>
        <location evidence="2">Membrane</location>
        <topology evidence="2">Multi-pass membrane protein</topology>
    </subcellularLocation>
</comment>
<dbReference type="GO" id="GO:0016020">
    <property type="term" value="C:membrane"/>
    <property type="evidence" value="ECO:0007669"/>
    <property type="project" value="UniProtKB-SubCell"/>
</dbReference>
<organism evidence="16 17">
    <name type="scientific">Lactuca virosa</name>
    <dbReference type="NCBI Taxonomy" id="75947"/>
    <lineage>
        <taxon>Eukaryota</taxon>
        <taxon>Viridiplantae</taxon>
        <taxon>Streptophyta</taxon>
        <taxon>Embryophyta</taxon>
        <taxon>Tracheophyta</taxon>
        <taxon>Spermatophyta</taxon>
        <taxon>Magnoliopsida</taxon>
        <taxon>eudicotyledons</taxon>
        <taxon>Gunneridae</taxon>
        <taxon>Pentapetalae</taxon>
        <taxon>asterids</taxon>
        <taxon>campanulids</taxon>
        <taxon>Asterales</taxon>
        <taxon>Asteraceae</taxon>
        <taxon>Cichorioideae</taxon>
        <taxon>Cichorieae</taxon>
        <taxon>Lactucinae</taxon>
        <taxon>Lactuca</taxon>
    </lineage>
</organism>
<feature type="region of interest" description="Disordered" evidence="13">
    <location>
        <begin position="370"/>
        <end position="401"/>
    </location>
</feature>
<dbReference type="PROSITE" id="PS50089">
    <property type="entry name" value="ZF_RING_2"/>
    <property type="match status" value="1"/>
</dbReference>
<dbReference type="InterPro" id="IPR001841">
    <property type="entry name" value="Znf_RING"/>
</dbReference>
<dbReference type="Pfam" id="PF13639">
    <property type="entry name" value="zf-RING_2"/>
    <property type="match status" value="1"/>
</dbReference>
<evidence type="ECO:0000256" key="5">
    <source>
        <dbReference type="ARBA" id="ARBA00022692"/>
    </source>
</evidence>
<feature type="transmembrane region" description="Helical" evidence="14">
    <location>
        <begin position="74"/>
        <end position="98"/>
    </location>
</feature>
<reference evidence="16 17" key="1">
    <citation type="submission" date="2022-01" db="EMBL/GenBank/DDBJ databases">
        <authorList>
            <person name="Xiong W."/>
            <person name="Schranz E."/>
        </authorList>
    </citation>
    <scope>NUCLEOTIDE SEQUENCE [LARGE SCALE GENOMIC DNA]</scope>
</reference>
<evidence type="ECO:0000256" key="13">
    <source>
        <dbReference type="SAM" id="MobiDB-lite"/>
    </source>
</evidence>
<evidence type="ECO:0000256" key="14">
    <source>
        <dbReference type="SAM" id="Phobius"/>
    </source>
</evidence>
<evidence type="ECO:0000256" key="2">
    <source>
        <dbReference type="ARBA" id="ARBA00004141"/>
    </source>
</evidence>
<keyword evidence="17" id="KW-1185">Reference proteome</keyword>
<gene>
    <name evidence="16" type="ORF">LVIROSA_LOCUS4760</name>
</gene>
<sequence>MAETPTTASEINTEISTAPLLTQQSTHESLFGGARTLTTLSIFFGLLSGPRGDSLKVRESAAQQLENWRDDWGYSLPVVAIDTTWNLAVVVVSIAMLFWTAREQPNMPVRAWICVYALQCVMHVVLVLLDYRRRNRRAATASSDPSDRDRISFRNSSGSDVTSAEKIWETFNKIFQYLWWLVAFCWLIPNFEMHSAPHLFWLTLTFMVIDVFLAAIGFLLKGVITGLAVSFCLPCVLSFLDFMGCQGGASEAEISVLPKYRFVVHADDGGRMVPFETNDPDFSRVHVLPLEEEDCCICLYPYEDGTKLHLLPCNHHFHVKCILKWLKITTTCPLCSHTICQRLTRKITLIPSICFLPNLKEIPTRKIGRQHRQLSIASPSPTSLPQSDYRPPSLRSSSSEQASISAPIVPILIRFRLRGITSGLYAKRKPRRLFTISQPTHQIVEMMFTGGLVVMRQKEERDKEGR</sequence>
<feature type="transmembrane region" description="Helical" evidence="14">
    <location>
        <begin position="174"/>
        <end position="193"/>
    </location>
</feature>
<dbReference type="PANTHER" id="PTHR45977:SF11">
    <property type="entry name" value="E3 UBIQUITIN PROTEIN LIGASE RIE1"/>
    <property type="match status" value="1"/>
</dbReference>
<keyword evidence="5 14" id="KW-0812">Transmembrane</keyword>
<dbReference type="GO" id="GO:0006511">
    <property type="term" value="P:ubiquitin-dependent protein catabolic process"/>
    <property type="evidence" value="ECO:0007669"/>
    <property type="project" value="TreeGrafter"/>
</dbReference>
<keyword evidence="11 14" id="KW-0472">Membrane</keyword>
<keyword evidence="9" id="KW-0862">Zinc</keyword>
<feature type="compositionally biased region" description="Polar residues" evidence="13">
    <location>
        <begin position="373"/>
        <end position="386"/>
    </location>
</feature>
<evidence type="ECO:0000256" key="10">
    <source>
        <dbReference type="ARBA" id="ARBA00022989"/>
    </source>
</evidence>
<evidence type="ECO:0000256" key="11">
    <source>
        <dbReference type="ARBA" id="ARBA00023136"/>
    </source>
</evidence>
<comment type="catalytic activity">
    <reaction evidence="1">
        <text>S-ubiquitinyl-[E2 ubiquitin-conjugating enzyme]-L-cysteine + [acceptor protein]-L-lysine = [E2 ubiquitin-conjugating enzyme]-L-cysteine + N(6)-ubiquitinyl-[acceptor protein]-L-lysine.</text>
        <dbReference type="EC" id="2.3.2.27"/>
    </reaction>
</comment>
<evidence type="ECO:0000313" key="16">
    <source>
        <dbReference type="EMBL" id="CAH1417041.1"/>
    </source>
</evidence>
<keyword evidence="6" id="KW-0479">Metal-binding</keyword>
<dbReference type="EMBL" id="CAKMRJ010000002">
    <property type="protein sequence ID" value="CAH1417041.1"/>
    <property type="molecule type" value="Genomic_DNA"/>
</dbReference>
<evidence type="ECO:0000259" key="15">
    <source>
        <dbReference type="PROSITE" id="PS50089"/>
    </source>
</evidence>
<dbReference type="AlphaFoldDB" id="A0AAU9LUN5"/>
<feature type="transmembrane region" description="Helical" evidence="14">
    <location>
        <begin position="110"/>
        <end position="129"/>
    </location>
</feature>
<protein>
    <recommendedName>
        <fullName evidence="3">RING-type E3 ubiquitin transferase</fullName>
        <ecNumber evidence="3">2.3.2.27</ecNumber>
    </recommendedName>
</protein>